<comment type="caution">
    <text evidence="9">The sequence shown here is derived from an EMBL/GenBank/DDBJ whole genome shotgun (WGS) entry which is preliminary data.</text>
</comment>
<dbReference type="GO" id="GO:0000981">
    <property type="term" value="F:DNA-binding transcription factor activity, RNA polymerase II-specific"/>
    <property type="evidence" value="ECO:0007669"/>
    <property type="project" value="InterPro"/>
</dbReference>
<reference evidence="9" key="1">
    <citation type="submission" date="2020-05" db="EMBL/GenBank/DDBJ databases">
        <title>Mycena genomes resolve the evolution of fungal bioluminescence.</title>
        <authorList>
            <person name="Tsai I.J."/>
        </authorList>
    </citation>
    <scope>NUCLEOTIDE SEQUENCE</scope>
    <source>
        <strain evidence="9">160909Yilan</strain>
    </source>
</reference>
<comment type="subcellular location">
    <subcellularLocation>
        <location evidence="1">Nucleus</location>
    </subcellularLocation>
</comment>
<keyword evidence="2" id="KW-0479">Metal-binding</keyword>
<dbReference type="PROSITE" id="PS50048">
    <property type="entry name" value="ZN2_CY6_FUNGAL_2"/>
    <property type="match status" value="1"/>
</dbReference>
<dbReference type="CDD" id="cd00067">
    <property type="entry name" value="GAL4"/>
    <property type="match status" value="1"/>
</dbReference>
<keyword evidence="7" id="KW-0539">Nucleus</keyword>
<evidence type="ECO:0000256" key="3">
    <source>
        <dbReference type="ARBA" id="ARBA00022833"/>
    </source>
</evidence>
<evidence type="ECO:0000256" key="1">
    <source>
        <dbReference type="ARBA" id="ARBA00004123"/>
    </source>
</evidence>
<dbReference type="GO" id="GO:0008270">
    <property type="term" value="F:zinc ion binding"/>
    <property type="evidence" value="ECO:0007669"/>
    <property type="project" value="InterPro"/>
</dbReference>
<dbReference type="PANTHER" id="PTHR31313">
    <property type="entry name" value="TY1 ENHANCER ACTIVATOR"/>
    <property type="match status" value="1"/>
</dbReference>
<dbReference type="Proteomes" id="UP000623467">
    <property type="component" value="Unassembled WGS sequence"/>
</dbReference>
<dbReference type="SMART" id="SM00066">
    <property type="entry name" value="GAL4"/>
    <property type="match status" value="1"/>
</dbReference>
<dbReference type="GO" id="GO:0003677">
    <property type="term" value="F:DNA binding"/>
    <property type="evidence" value="ECO:0007669"/>
    <property type="project" value="UniProtKB-KW"/>
</dbReference>
<dbReference type="InterPro" id="IPR036864">
    <property type="entry name" value="Zn2-C6_fun-type_DNA-bd_sf"/>
</dbReference>
<dbReference type="AlphaFoldDB" id="A0A8H6ZEC5"/>
<protein>
    <submittedName>
        <fullName evidence="9">C6 finger domain</fullName>
    </submittedName>
</protein>
<evidence type="ECO:0000256" key="2">
    <source>
        <dbReference type="ARBA" id="ARBA00022723"/>
    </source>
</evidence>
<gene>
    <name evidence="9" type="ORF">MSAN_00466500</name>
</gene>
<evidence type="ECO:0000256" key="6">
    <source>
        <dbReference type="ARBA" id="ARBA00023163"/>
    </source>
</evidence>
<evidence type="ECO:0000256" key="4">
    <source>
        <dbReference type="ARBA" id="ARBA00023015"/>
    </source>
</evidence>
<keyword evidence="4" id="KW-0805">Transcription regulation</keyword>
<dbReference type="EMBL" id="JACAZH010000002">
    <property type="protein sequence ID" value="KAF7375769.1"/>
    <property type="molecule type" value="Genomic_DNA"/>
</dbReference>
<dbReference type="SUPFAM" id="SSF57701">
    <property type="entry name" value="Zn2/Cys6 DNA-binding domain"/>
    <property type="match status" value="1"/>
</dbReference>
<organism evidence="9 10">
    <name type="scientific">Mycena sanguinolenta</name>
    <dbReference type="NCBI Taxonomy" id="230812"/>
    <lineage>
        <taxon>Eukaryota</taxon>
        <taxon>Fungi</taxon>
        <taxon>Dikarya</taxon>
        <taxon>Basidiomycota</taxon>
        <taxon>Agaricomycotina</taxon>
        <taxon>Agaricomycetes</taxon>
        <taxon>Agaricomycetidae</taxon>
        <taxon>Agaricales</taxon>
        <taxon>Marasmiineae</taxon>
        <taxon>Mycenaceae</taxon>
        <taxon>Mycena</taxon>
    </lineage>
</organism>
<dbReference type="PROSITE" id="PS00463">
    <property type="entry name" value="ZN2_CY6_FUNGAL_1"/>
    <property type="match status" value="1"/>
</dbReference>
<accession>A0A8H6ZEC5</accession>
<keyword evidence="5" id="KW-0238">DNA-binding</keyword>
<keyword evidence="6" id="KW-0804">Transcription</keyword>
<keyword evidence="10" id="KW-1185">Reference proteome</keyword>
<evidence type="ECO:0000313" key="10">
    <source>
        <dbReference type="Proteomes" id="UP000623467"/>
    </source>
</evidence>
<dbReference type="InterPro" id="IPR051615">
    <property type="entry name" value="Transcr_Regulatory_Elem"/>
</dbReference>
<dbReference type="InterPro" id="IPR001138">
    <property type="entry name" value="Zn2Cys6_DnaBD"/>
</dbReference>
<dbReference type="Gene3D" id="4.10.240.10">
    <property type="entry name" value="Zn(2)-C6 fungal-type DNA-binding domain"/>
    <property type="match status" value="1"/>
</dbReference>
<feature type="domain" description="Zn(2)-C6 fungal-type" evidence="8">
    <location>
        <begin position="33"/>
        <end position="66"/>
    </location>
</feature>
<dbReference type="OrthoDB" id="39175at2759"/>
<dbReference type="GO" id="GO:0005634">
    <property type="term" value="C:nucleus"/>
    <property type="evidence" value="ECO:0007669"/>
    <property type="project" value="UniProtKB-SubCell"/>
</dbReference>
<sequence length="168" mass="19218">MRKKNYKCRIHLRQAPANMPESLLPKRRRTYVACLACRKRKIKCFTDGSEKKACRRCSQKGLQCQYRPVSDEQKLALLEKSQHWPFPQHIPIPTPSSGYYAATRNHWPTHSGVGAQQDHNECGSYPAKPAIEAGSLYSPLQIRTYAPVLQQASLSRSPPNYGYRTDWS</sequence>
<evidence type="ECO:0000256" key="5">
    <source>
        <dbReference type="ARBA" id="ARBA00023125"/>
    </source>
</evidence>
<keyword evidence="3" id="KW-0862">Zinc</keyword>
<dbReference type="Pfam" id="PF00172">
    <property type="entry name" value="Zn_clus"/>
    <property type="match status" value="1"/>
</dbReference>
<evidence type="ECO:0000259" key="8">
    <source>
        <dbReference type="PROSITE" id="PS50048"/>
    </source>
</evidence>
<evidence type="ECO:0000256" key="7">
    <source>
        <dbReference type="ARBA" id="ARBA00023242"/>
    </source>
</evidence>
<name>A0A8H6ZEC5_9AGAR</name>
<evidence type="ECO:0000313" key="9">
    <source>
        <dbReference type="EMBL" id="KAF7375769.1"/>
    </source>
</evidence>
<dbReference type="PANTHER" id="PTHR31313:SF81">
    <property type="entry name" value="TY1 ENHANCER ACTIVATOR"/>
    <property type="match status" value="1"/>
</dbReference>
<proteinExistence type="predicted"/>